<feature type="repeat" description="WD" evidence="6">
    <location>
        <begin position="1875"/>
        <end position="1916"/>
    </location>
</feature>
<feature type="repeat" description="WD" evidence="6">
    <location>
        <begin position="2050"/>
        <end position="2080"/>
    </location>
</feature>
<feature type="repeat" description="WD" evidence="6">
    <location>
        <begin position="1962"/>
        <end position="1994"/>
    </location>
</feature>
<evidence type="ECO:0000256" key="3">
    <source>
        <dbReference type="ARBA" id="ARBA00022729"/>
    </source>
</evidence>
<dbReference type="GO" id="GO:0030246">
    <property type="term" value="F:carbohydrate binding"/>
    <property type="evidence" value="ECO:0007669"/>
    <property type="project" value="InterPro"/>
</dbReference>
<dbReference type="InterPro" id="IPR015943">
    <property type="entry name" value="WD40/YVTN_repeat-like_dom_sf"/>
</dbReference>
<dbReference type="SUPFAM" id="SSF50978">
    <property type="entry name" value="WD40 repeat-like"/>
    <property type="match status" value="2"/>
</dbReference>
<feature type="repeat" description="WD" evidence="6">
    <location>
        <begin position="2093"/>
        <end position="2125"/>
    </location>
</feature>
<dbReference type="InterPro" id="IPR012970">
    <property type="entry name" value="Lyase_8_alpha_N"/>
</dbReference>
<keyword evidence="2 6" id="KW-0853">WD repeat</keyword>
<dbReference type="PROSITE" id="PS50082">
    <property type="entry name" value="WD_REPEATS_2"/>
    <property type="match status" value="11"/>
</dbReference>
<dbReference type="Pfam" id="PF08124">
    <property type="entry name" value="Lyase_8_N"/>
    <property type="match status" value="1"/>
</dbReference>
<keyword evidence="4" id="KW-0677">Repeat</keyword>
<evidence type="ECO:0000313" key="10">
    <source>
        <dbReference type="Proteomes" id="UP000650582"/>
    </source>
</evidence>
<evidence type="ECO:0000313" key="9">
    <source>
        <dbReference type="EMBL" id="KAF8686042.1"/>
    </source>
</evidence>
<protein>
    <submittedName>
        <fullName evidence="9">Polysaccharide lyase family 8, N terminal alpha-helical domain</fullName>
    </submittedName>
</protein>
<feature type="repeat" description="WD" evidence="6">
    <location>
        <begin position="1918"/>
        <end position="1959"/>
    </location>
</feature>
<dbReference type="InterPro" id="IPR007111">
    <property type="entry name" value="NACHT_NTPase"/>
</dbReference>
<evidence type="ECO:0000259" key="8">
    <source>
        <dbReference type="PROSITE" id="PS50837"/>
    </source>
</evidence>
<dbReference type="PROSITE" id="PS50294">
    <property type="entry name" value="WD_REPEATS_REGION"/>
    <property type="match status" value="11"/>
</dbReference>
<dbReference type="InterPro" id="IPR008929">
    <property type="entry name" value="Chondroitin_lyas"/>
</dbReference>
<dbReference type="Gene3D" id="1.50.10.100">
    <property type="entry name" value="Chondroitin AC/alginate lyase"/>
    <property type="match status" value="1"/>
</dbReference>
<dbReference type="Gene3D" id="3.40.50.300">
    <property type="entry name" value="P-loop containing nucleotide triphosphate hydrolases"/>
    <property type="match status" value="1"/>
</dbReference>
<dbReference type="GO" id="GO:0005975">
    <property type="term" value="P:carbohydrate metabolic process"/>
    <property type="evidence" value="ECO:0007669"/>
    <property type="project" value="InterPro"/>
</dbReference>
<dbReference type="InterPro" id="IPR027417">
    <property type="entry name" value="P-loop_NTPase"/>
</dbReference>
<dbReference type="PROSITE" id="PS00678">
    <property type="entry name" value="WD_REPEATS_1"/>
    <property type="match status" value="1"/>
</dbReference>
<evidence type="ECO:0000256" key="6">
    <source>
        <dbReference type="PROSITE-ProRule" id="PRU00221"/>
    </source>
</evidence>
<accession>A0A8H7HHI4</accession>
<dbReference type="SMART" id="SM00320">
    <property type="entry name" value="WD40"/>
    <property type="match status" value="14"/>
</dbReference>
<evidence type="ECO:0000256" key="2">
    <source>
        <dbReference type="ARBA" id="ARBA00022574"/>
    </source>
</evidence>
<dbReference type="InterPro" id="IPR056884">
    <property type="entry name" value="NPHP3-like_N"/>
</dbReference>
<dbReference type="Pfam" id="PF02278">
    <property type="entry name" value="Lyase_8"/>
    <property type="match status" value="1"/>
</dbReference>
<dbReference type="InterPro" id="IPR014718">
    <property type="entry name" value="GH-type_carb-bd"/>
</dbReference>
<dbReference type="GO" id="GO:0016837">
    <property type="term" value="F:carbon-oxygen lyase activity, acting on polysaccharides"/>
    <property type="evidence" value="ECO:0007669"/>
    <property type="project" value="UniProtKB-ARBA"/>
</dbReference>
<dbReference type="InterPro" id="IPR004103">
    <property type="entry name" value="Lyase_8_C"/>
</dbReference>
<evidence type="ECO:0000256" key="4">
    <source>
        <dbReference type="ARBA" id="ARBA00022737"/>
    </source>
</evidence>
<dbReference type="SUPFAM" id="SSF48230">
    <property type="entry name" value="Chondroitin AC/alginate lyase"/>
    <property type="match status" value="1"/>
</dbReference>
<dbReference type="SUPFAM" id="SSF74650">
    <property type="entry name" value="Galactose mutarotase-like"/>
    <property type="match status" value="1"/>
</dbReference>
<dbReference type="PROSITE" id="PS50837">
    <property type="entry name" value="NACHT"/>
    <property type="match status" value="1"/>
</dbReference>
<gene>
    <name evidence="9" type="ORF">RHS04_00395</name>
</gene>
<feature type="repeat" description="WD" evidence="6">
    <location>
        <begin position="1789"/>
        <end position="1821"/>
    </location>
</feature>
<dbReference type="SUPFAM" id="SSF52540">
    <property type="entry name" value="P-loop containing nucleoside triphosphate hydrolases"/>
    <property type="match status" value="1"/>
</dbReference>
<dbReference type="SUPFAM" id="SSF49863">
    <property type="entry name" value="Hyaluronate lyase-like, C-terminal domain"/>
    <property type="match status" value="1"/>
</dbReference>
<dbReference type="Pfam" id="PF00400">
    <property type="entry name" value="WD40"/>
    <property type="match status" value="12"/>
</dbReference>
<dbReference type="GO" id="GO:0005576">
    <property type="term" value="C:extracellular region"/>
    <property type="evidence" value="ECO:0007669"/>
    <property type="project" value="InterPro"/>
</dbReference>
<comment type="caution">
    <text evidence="9">The sequence shown here is derived from an EMBL/GenBank/DDBJ whole genome shotgun (WGS) entry which is preliminary data.</text>
</comment>
<dbReference type="Proteomes" id="UP000650582">
    <property type="component" value="Unassembled WGS sequence"/>
</dbReference>
<dbReference type="InterPro" id="IPR001680">
    <property type="entry name" value="WD40_rpt"/>
</dbReference>
<dbReference type="Gene3D" id="2.60.220.10">
    <property type="entry name" value="Polysaccharide lyase family 8-like, C-terminal"/>
    <property type="match status" value="1"/>
</dbReference>
<dbReference type="Gene3D" id="2.130.10.10">
    <property type="entry name" value="YVTN repeat-like/Quinoprotein amine dehydrogenase"/>
    <property type="match status" value="4"/>
</dbReference>
<evidence type="ECO:0000256" key="7">
    <source>
        <dbReference type="SAM" id="MobiDB-lite"/>
    </source>
</evidence>
<feature type="region of interest" description="Disordered" evidence="7">
    <location>
        <begin position="2122"/>
        <end position="2144"/>
    </location>
</feature>
<dbReference type="InterPro" id="IPR011013">
    <property type="entry name" value="Gal_mutarotase_sf_dom"/>
</dbReference>
<dbReference type="InterPro" id="IPR011071">
    <property type="entry name" value="Lyase_8-like_C"/>
</dbReference>
<feature type="repeat" description="WD" evidence="6">
    <location>
        <begin position="1746"/>
        <end position="1782"/>
    </location>
</feature>
<feature type="repeat" description="WD" evidence="6">
    <location>
        <begin position="2007"/>
        <end position="2048"/>
    </location>
</feature>
<keyword evidence="3" id="KW-0732">Signal</keyword>
<evidence type="ECO:0000256" key="1">
    <source>
        <dbReference type="ARBA" id="ARBA00006699"/>
    </source>
</evidence>
<dbReference type="CDD" id="cd00200">
    <property type="entry name" value="WD40"/>
    <property type="match status" value="2"/>
</dbReference>
<proteinExistence type="inferred from homology"/>
<dbReference type="InterPro" id="IPR020472">
    <property type="entry name" value="WD40_PAC1"/>
</dbReference>
<feature type="domain" description="NACHT" evidence="8">
    <location>
        <begin position="997"/>
        <end position="1142"/>
    </location>
</feature>
<feature type="repeat" description="WD" evidence="6">
    <location>
        <begin position="1703"/>
        <end position="1744"/>
    </location>
</feature>
<dbReference type="Pfam" id="PF02884">
    <property type="entry name" value="Lyase_8_C"/>
    <property type="match status" value="1"/>
</dbReference>
<dbReference type="Gene3D" id="2.70.98.10">
    <property type="match status" value="1"/>
</dbReference>
<keyword evidence="5 9" id="KW-0456">Lyase</keyword>
<dbReference type="InterPro" id="IPR036322">
    <property type="entry name" value="WD40_repeat_dom_sf"/>
</dbReference>
<organism evidence="9 10">
    <name type="scientific">Rhizoctonia solani</name>
    <dbReference type="NCBI Taxonomy" id="456999"/>
    <lineage>
        <taxon>Eukaryota</taxon>
        <taxon>Fungi</taxon>
        <taxon>Dikarya</taxon>
        <taxon>Basidiomycota</taxon>
        <taxon>Agaricomycotina</taxon>
        <taxon>Agaricomycetes</taxon>
        <taxon>Cantharellales</taxon>
        <taxon>Ceratobasidiaceae</taxon>
        <taxon>Rhizoctonia</taxon>
    </lineage>
</organism>
<sequence length="2218" mass="242677">MLRSIDTLKSDGTWSAIDYTSGCTARRSSWPASGHWSRLLEMTAAYRGGLPRYKNNAHLRSAIHRAMGYWFDHDYSTIGDGSCMDREQSPAHHCPCGTPGLWGPNWYSNVILIPTRVSKVCILLRQELSDTELAKCTTMAARAYAPFYRDPKPGYLSGANVMDIAVIGIMAALLENDRSGNATRIADAYGRVHSQTLVQSEDRVDGIKPDGSFQQHGGLIYDASAHVILLALNVGCSSNSFIQLSLLALGTQFQAKKEVQQSFGRWFEGARWMTYTNVMNNVVHWDLSVIGRFISYPVADGRASADLRMDLSQILKLGKAWSQRDLIEFGTRLTGSADNSANSGGLVGSRMFWNSDYMVHRTAETVTTVKMVSTRTTTSECVNSENPYGFHLSDGVTYTYSTGAEYEDIFAGLDYSIPPGITTDYAATKLECATATRAGADSYAGGVEADDVAMAAMRYLNPLSQSFGFYKAWFFFPNNVQHVLVANVQQYSQHSHPAFSVLDQRLRSGDVYLNGQPISEGGNFTETNTLWHGGTGYTFPPDQAISTPVSVCLQSKSGDWSKIGTSKRPPSIKDIFTAWLVHTPSSRIPTTHSSDPNTSAPIEYSVFPATRSNSEFENKAARYRPRTIVNSEVVSAAMDSHATVLGAAFWKPLGGSVSVKEMGVGLEVDRGVVVMVKFKDEGRTKGRIYVADPTHGSGTVTVKVNWLGQAISRRYAKDGCSGSECPGLKRTVGRPVSSAASEISKLGPNMSPEARLVQLNDHLQPRFLISTSMRRIGAYIERKTSTFKAKLKSAAASDVLGTSTLPSLSEALKALQDSAGVFPPLQAAIGGLIACVERIELDSKHRSEFESLARKLTSLSTSLNRHIKTSKSTHVSEFLERMAASVEEQVNIISSKQDRVIGGHFRQAEQDEKDIIEGYRRVAEILEELQTEASLKMWTIAEQQLADSRLEALSPAHAAAYNSSLSEEVNRRSCTEGTRANILLELNEWSLDSSKPNIFWMNGMAGTGKTTIAYTFAQSLRARGTLGASFFCTRTSDECRDVRRIVPAIAYQLAQCSSAFRSAVLSVLEKDPNIKSQSIVSQCERLIKEPLSQVKGRMTKGLVVVIDALDECSSADGVGIVLDVLFRVAPNLPVKFFVTSRPEPDIRLRVEAHSDQRRSMCVLHDIEQSLVKADIKLYLRDELPKSAVSESDLTQLANLSGSLFIYAATVVRYIRRKGNKIDLDRLEVVLSSSSKSGYQNADIDRLYTTILDAAIDDPEHEPEEQEQMRLMLWTAICTREPVNIDTLAALTGITATKADILLQPLYSVLHVSQGTNVVSTLHASFPDYMFDEARSARFYCDEAKHSQLVSEHCFDIMKQQLRFNICSLETSFIADNQVEDLEARIARSISPTLSYAAHHWGDHVSRSVPCEVVREKLEDFLSHRLLFWMEVLSLKRTMNTGINMLSIVKPWLVAKGGTPDSIKFLDDAWIFVSTVAAGSVSQSTPHIYISALAFCHPSSSVYKQYRSSARGLLSLTGSAIEHQSALLATWRMESLPTSLVSSPDGIRFAIGFDDGTVCILHAHNGAVVLGPLKEHTNWVRDLAFSPDGSMLASGSDDGTILVRDVQTGNPIYDVIKGHGEEVMSVCFSPDGKYILSGSYDRTTRLWDSGNGSLIPNSIKRHSHRVLCTAFSPDGKHIACGLYSDECPIAVYDASTSESLPFPFDAHQSWVESVAFSPNGKNLVTGHSSGELRVWSLHNGTATHSPPKVHDDRITSIGVSPLGHKLVTGSWDRCVYIWDVENGYSNPCLLGTHDYWVCSVAFSPDGTRVASCSMDGTVKMWNPLHSTSSHTPKCKAPTMAVPVAISPDGSRIAAAGQDNAIYMFNARDGTATVEPLVAHTDGIRSLAFSPDGRYLASCGDDYTICLWDGTSGKLLSSPLRWYQNWVHSISFSPDGKRVVCASDDRTIRMWDVGDGTLTATDLAGTHENRVWCATFSPDGDHIVSGCGDGKIRMWDSHSLSLVFDPFGSQGHKGSINSVTFSPDGQLIASGSDDGAICVFDSRSGDLVLGPLKGHEAPVRSVVFSPDGSHIVSGSEDRSVRVRVAKNGAPACEPLRGHHSWVTSVAYSPDGRYIVSGSRDSTSRVWKSPGGGAVSDLSHSAPSASDERQTHRAIAGGLTVSQDGWARSRDSQLLFWAPSDIRRVFPTLETVYTIGPEGILQTDYSQSLFLGDEWHRCYVS</sequence>
<dbReference type="InterPro" id="IPR003159">
    <property type="entry name" value="Lyase_8_central_dom"/>
</dbReference>
<feature type="repeat" description="WD" evidence="6">
    <location>
        <begin position="1615"/>
        <end position="1656"/>
    </location>
</feature>
<dbReference type="PANTHER" id="PTHR19848:SF8">
    <property type="entry name" value="F-BOX AND WD REPEAT DOMAIN CONTAINING 7"/>
    <property type="match status" value="1"/>
</dbReference>
<dbReference type="PRINTS" id="PR00320">
    <property type="entry name" value="GPROTEINBRPT"/>
</dbReference>
<dbReference type="EMBL" id="JACYCC010000019">
    <property type="protein sequence ID" value="KAF8686042.1"/>
    <property type="molecule type" value="Genomic_DNA"/>
</dbReference>
<name>A0A8H7HHI4_9AGAM</name>
<dbReference type="PANTHER" id="PTHR19848">
    <property type="entry name" value="WD40 REPEAT PROTEIN"/>
    <property type="match status" value="1"/>
</dbReference>
<comment type="similarity">
    <text evidence="1">Belongs to the polysaccharide lyase 8 family.</text>
</comment>
<dbReference type="InterPro" id="IPR019775">
    <property type="entry name" value="WD40_repeat_CS"/>
</dbReference>
<evidence type="ECO:0000256" key="5">
    <source>
        <dbReference type="ARBA" id="ARBA00023239"/>
    </source>
</evidence>
<reference evidence="9" key="1">
    <citation type="submission" date="2020-09" db="EMBL/GenBank/DDBJ databases">
        <title>Comparative genome analyses of four rice-infecting Rhizoctonia solani isolates reveal extensive enrichment of homogalacturonan modification genes.</title>
        <authorList>
            <person name="Lee D.-Y."/>
            <person name="Jeon J."/>
            <person name="Kim K.-T."/>
            <person name="Cheong K."/>
            <person name="Song H."/>
            <person name="Choi G."/>
            <person name="Ko J."/>
            <person name="Opiyo S.O."/>
            <person name="Zuo S."/>
            <person name="Madhav S."/>
            <person name="Lee Y.-H."/>
            <person name="Wang G.-L."/>
        </authorList>
    </citation>
    <scope>NUCLEOTIDE SEQUENCE</scope>
    <source>
        <strain evidence="9">AG1-IA YN-7</strain>
    </source>
</reference>
<feature type="repeat" description="WD" evidence="6">
    <location>
        <begin position="1572"/>
        <end position="1613"/>
    </location>
</feature>
<dbReference type="Pfam" id="PF24883">
    <property type="entry name" value="NPHP3_N"/>
    <property type="match status" value="1"/>
</dbReference>